<keyword evidence="6" id="KW-1185">Reference proteome</keyword>
<keyword evidence="2" id="KW-0378">Hydrolase</keyword>
<evidence type="ECO:0000256" key="2">
    <source>
        <dbReference type="PROSITE-ProRule" id="PRU01161"/>
    </source>
</evidence>
<dbReference type="InterPro" id="IPR002641">
    <property type="entry name" value="PNPLA_dom"/>
</dbReference>
<evidence type="ECO:0000313" key="5">
    <source>
        <dbReference type="EMBL" id="MCZ4222569.1"/>
    </source>
</evidence>
<evidence type="ECO:0000256" key="1">
    <source>
        <dbReference type="ARBA" id="ARBA00023098"/>
    </source>
</evidence>
<dbReference type="EMBL" id="JAPWGL010000001">
    <property type="protein sequence ID" value="MCZ4222569.1"/>
    <property type="molecule type" value="Genomic_DNA"/>
</dbReference>
<comment type="caution">
    <text evidence="5">The sequence shown here is derived from an EMBL/GenBank/DDBJ whole genome shotgun (WGS) entry which is preliminary data.</text>
</comment>
<proteinExistence type="predicted"/>
<keyword evidence="3" id="KW-0812">Transmembrane</keyword>
<feature type="transmembrane region" description="Helical" evidence="3">
    <location>
        <begin position="146"/>
        <end position="168"/>
    </location>
</feature>
<dbReference type="InterPro" id="IPR016035">
    <property type="entry name" value="Acyl_Trfase/lysoPLipase"/>
</dbReference>
<accession>A0ABT4KUR3</accession>
<dbReference type="PANTHER" id="PTHR46394">
    <property type="entry name" value="ANNEXIN"/>
    <property type="match status" value="1"/>
</dbReference>
<dbReference type="InterPro" id="IPR052580">
    <property type="entry name" value="Lipid_Hydrolase"/>
</dbReference>
<feature type="active site" description="Nucleophile" evidence="2">
    <location>
        <position position="85"/>
    </location>
</feature>
<dbReference type="Proteomes" id="UP001144341">
    <property type="component" value="Unassembled WGS sequence"/>
</dbReference>
<evidence type="ECO:0000259" key="4">
    <source>
        <dbReference type="PROSITE" id="PS51635"/>
    </source>
</evidence>
<evidence type="ECO:0000256" key="3">
    <source>
        <dbReference type="SAM" id="Phobius"/>
    </source>
</evidence>
<name>A0ABT4KUR3_9SPHI</name>
<keyword evidence="1 2" id="KW-0443">Lipid metabolism</keyword>
<feature type="short sequence motif" description="DGA/G" evidence="2">
    <location>
        <begin position="349"/>
        <end position="351"/>
    </location>
</feature>
<sequence length="487" mass="55840">MAKANIKVEDFIADGRVQNVLQKLRAKFGDNYERLVVSDTLDDREKNQYVNLVQKGGGVLGVALVGYTYILEAVGIRFLRLAGTSAGAINTALMTVIDEKNKPKSEKILKYLCEMDFFSFVDGHPFARWLIKNVVSNKSFKKRVNFLIKGLLMALVGLFFMDILFIGFSNFYDWGRVAAITSMVFTGIIMLIMAFMVFYAVYIFEKLKVSGYGINPGNTFLSWIKQRMDENGVSTVAQLNKKASTIPNFEMRPGSNANASSLAGDVTFIVSELVTENKIQLPLMADLFRVDEQNMHPGEFVRASMSIPIFFESHMIRNIPVQEIKIQEAWDKHLKIDKTQIPSTVRFVDGGMLSNFPVSIFYNPKVLEPRLPVFGIDLDDVDPKDKTRNESDKWSLTGYIWKLFNTVRYYYDKDFLEKNLVFKRGIGSIKLFEFNWLNFFLTDKDKLDMFCKGAEAAGAFLENFDWQEYKRLRTEMQINFNQEAQKN</sequence>
<dbReference type="PROSITE" id="PS51635">
    <property type="entry name" value="PNPLA"/>
    <property type="match status" value="1"/>
</dbReference>
<dbReference type="PANTHER" id="PTHR46394:SF1">
    <property type="entry name" value="PNPLA DOMAIN-CONTAINING PROTEIN"/>
    <property type="match status" value="1"/>
</dbReference>
<feature type="short sequence motif" description="GXGXXG" evidence="2">
    <location>
        <begin position="56"/>
        <end position="61"/>
    </location>
</feature>
<organism evidence="5 6">
    <name type="scientific">Pedobacter rhodius</name>
    <dbReference type="NCBI Taxonomy" id="3004098"/>
    <lineage>
        <taxon>Bacteria</taxon>
        <taxon>Pseudomonadati</taxon>
        <taxon>Bacteroidota</taxon>
        <taxon>Sphingobacteriia</taxon>
        <taxon>Sphingobacteriales</taxon>
        <taxon>Sphingobacteriaceae</taxon>
        <taxon>Pedobacter</taxon>
    </lineage>
</organism>
<gene>
    <name evidence="5" type="ORF">O0931_04595</name>
</gene>
<dbReference type="SUPFAM" id="SSF52151">
    <property type="entry name" value="FabD/lysophospholipase-like"/>
    <property type="match status" value="1"/>
</dbReference>
<keyword evidence="3" id="KW-0472">Membrane</keyword>
<feature type="transmembrane region" description="Helical" evidence="3">
    <location>
        <begin position="180"/>
        <end position="204"/>
    </location>
</feature>
<reference evidence="5" key="1">
    <citation type="submission" date="2022-12" db="EMBL/GenBank/DDBJ databases">
        <title>Genome sequence of SJ11.</title>
        <authorList>
            <person name="Woo H."/>
        </authorList>
    </citation>
    <scope>NUCLEOTIDE SEQUENCE</scope>
    <source>
        <strain evidence="5">SJ11</strain>
    </source>
</reference>
<evidence type="ECO:0000313" key="6">
    <source>
        <dbReference type="Proteomes" id="UP001144341"/>
    </source>
</evidence>
<dbReference type="Pfam" id="PF01734">
    <property type="entry name" value="Patatin"/>
    <property type="match status" value="1"/>
</dbReference>
<protein>
    <submittedName>
        <fullName evidence="5">Patatin-like phospholipase family protein</fullName>
    </submittedName>
</protein>
<dbReference type="Gene3D" id="3.40.1090.10">
    <property type="entry name" value="Cytosolic phospholipase A2 catalytic domain"/>
    <property type="match status" value="1"/>
</dbReference>
<feature type="short sequence motif" description="GXSXG" evidence="2">
    <location>
        <begin position="83"/>
        <end position="87"/>
    </location>
</feature>
<dbReference type="RefSeq" id="WP_269414369.1">
    <property type="nucleotide sequence ID" value="NZ_JAPWGL010000001.1"/>
</dbReference>
<keyword evidence="2" id="KW-0442">Lipid degradation</keyword>
<keyword evidence="3" id="KW-1133">Transmembrane helix</keyword>
<feature type="active site" description="Proton acceptor" evidence="2">
    <location>
        <position position="349"/>
    </location>
</feature>
<feature type="domain" description="PNPLA" evidence="4">
    <location>
        <begin position="52"/>
        <end position="362"/>
    </location>
</feature>